<evidence type="ECO:0000256" key="1">
    <source>
        <dbReference type="ARBA" id="ARBA00022737"/>
    </source>
</evidence>
<keyword evidence="4" id="KW-1185">Reference proteome</keyword>
<dbReference type="PROSITE" id="PS51375">
    <property type="entry name" value="PPR"/>
    <property type="match status" value="5"/>
</dbReference>
<gene>
    <name evidence="3" type="ORF">KP509_30G032300</name>
</gene>
<dbReference type="FunFam" id="1.25.40.10:FF:000285">
    <property type="entry name" value="Pentatricopeptide repeat-containing protein, chloroplastic"/>
    <property type="match status" value="1"/>
</dbReference>
<dbReference type="Pfam" id="PF13041">
    <property type="entry name" value="PPR_2"/>
    <property type="match status" value="1"/>
</dbReference>
<dbReference type="EMBL" id="CM035435">
    <property type="protein sequence ID" value="KAH7290110.1"/>
    <property type="molecule type" value="Genomic_DNA"/>
</dbReference>
<evidence type="ECO:0000313" key="3">
    <source>
        <dbReference type="EMBL" id="KAH7290108.1"/>
    </source>
</evidence>
<dbReference type="InterPro" id="IPR046960">
    <property type="entry name" value="PPR_At4g14850-like_plant"/>
</dbReference>
<dbReference type="Pfam" id="PF01535">
    <property type="entry name" value="PPR"/>
    <property type="match status" value="8"/>
</dbReference>
<accession>A0A8T2R301</accession>
<dbReference type="PANTHER" id="PTHR24015:SF548">
    <property type="entry name" value="OS08G0340900 PROTEIN"/>
    <property type="match status" value="1"/>
</dbReference>
<dbReference type="Proteomes" id="UP000825935">
    <property type="component" value="Chromosome 30"/>
</dbReference>
<evidence type="ECO:0008006" key="5">
    <source>
        <dbReference type="Google" id="ProtNLM"/>
    </source>
</evidence>
<dbReference type="OrthoDB" id="1891590at2759"/>
<comment type="caution">
    <text evidence="3">The sequence shown here is derived from an EMBL/GenBank/DDBJ whole genome shotgun (WGS) entry which is preliminary data.</text>
</comment>
<dbReference type="GO" id="GO:0009451">
    <property type="term" value="P:RNA modification"/>
    <property type="evidence" value="ECO:0007669"/>
    <property type="project" value="InterPro"/>
</dbReference>
<dbReference type="NCBIfam" id="TIGR00756">
    <property type="entry name" value="PPR"/>
    <property type="match status" value="3"/>
</dbReference>
<proteinExistence type="predicted"/>
<feature type="repeat" description="PPR" evidence="2">
    <location>
        <begin position="643"/>
        <end position="677"/>
    </location>
</feature>
<evidence type="ECO:0000256" key="2">
    <source>
        <dbReference type="PROSITE-ProRule" id="PRU00708"/>
    </source>
</evidence>
<reference evidence="3" key="1">
    <citation type="submission" date="2021-08" db="EMBL/GenBank/DDBJ databases">
        <title>WGS assembly of Ceratopteris richardii.</title>
        <authorList>
            <person name="Marchant D.B."/>
            <person name="Chen G."/>
            <person name="Jenkins J."/>
            <person name="Shu S."/>
            <person name="Leebens-Mack J."/>
            <person name="Grimwood J."/>
            <person name="Schmutz J."/>
            <person name="Soltis P."/>
            <person name="Soltis D."/>
            <person name="Chen Z.-H."/>
        </authorList>
    </citation>
    <scope>NUCLEOTIDE SEQUENCE</scope>
    <source>
        <strain evidence="3">Whitten #5841</strain>
        <tissue evidence="3">Leaf</tissue>
    </source>
</reference>
<feature type="repeat" description="PPR" evidence="2">
    <location>
        <begin position="308"/>
        <end position="342"/>
    </location>
</feature>
<dbReference type="EMBL" id="CM035435">
    <property type="protein sequence ID" value="KAH7290108.1"/>
    <property type="molecule type" value="Genomic_DNA"/>
</dbReference>
<name>A0A8T2R301_CERRI</name>
<keyword evidence="1" id="KW-0677">Repeat</keyword>
<dbReference type="GO" id="GO:0048731">
    <property type="term" value="P:system development"/>
    <property type="evidence" value="ECO:0007669"/>
    <property type="project" value="UniProtKB-ARBA"/>
</dbReference>
<dbReference type="FunFam" id="1.25.40.10:FF:000073">
    <property type="entry name" value="Pentatricopeptide repeat-containing protein chloroplastic"/>
    <property type="match status" value="1"/>
</dbReference>
<dbReference type="PANTHER" id="PTHR24015">
    <property type="entry name" value="OS07G0578800 PROTEIN-RELATED"/>
    <property type="match status" value="1"/>
</dbReference>
<feature type="repeat" description="PPR" evidence="2">
    <location>
        <begin position="441"/>
        <end position="475"/>
    </location>
</feature>
<dbReference type="OMA" id="RESACKN"/>
<organism evidence="3 4">
    <name type="scientific">Ceratopteris richardii</name>
    <name type="common">Triangle waterfern</name>
    <dbReference type="NCBI Taxonomy" id="49495"/>
    <lineage>
        <taxon>Eukaryota</taxon>
        <taxon>Viridiplantae</taxon>
        <taxon>Streptophyta</taxon>
        <taxon>Embryophyta</taxon>
        <taxon>Tracheophyta</taxon>
        <taxon>Polypodiopsida</taxon>
        <taxon>Polypodiidae</taxon>
        <taxon>Polypodiales</taxon>
        <taxon>Pteridineae</taxon>
        <taxon>Pteridaceae</taxon>
        <taxon>Parkerioideae</taxon>
        <taxon>Ceratopteris</taxon>
    </lineage>
</organism>
<dbReference type="FunFam" id="1.25.40.10:FF:000158">
    <property type="entry name" value="pentatricopeptide repeat-containing protein At2g33680"/>
    <property type="match status" value="1"/>
</dbReference>
<feature type="repeat" description="PPR" evidence="2">
    <location>
        <begin position="137"/>
        <end position="171"/>
    </location>
</feature>
<dbReference type="InterPro" id="IPR002885">
    <property type="entry name" value="PPR_rpt"/>
</dbReference>
<evidence type="ECO:0000313" key="4">
    <source>
        <dbReference type="Proteomes" id="UP000825935"/>
    </source>
</evidence>
<dbReference type="AlphaFoldDB" id="A0A8T2R301"/>
<dbReference type="Gene3D" id="1.25.40.10">
    <property type="entry name" value="Tetratricopeptide repeat domain"/>
    <property type="match status" value="7"/>
</dbReference>
<feature type="repeat" description="PPR" evidence="2">
    <location>
        <begin position="238"/>
        <end position="272"/>
    </location>
</feature>
<dbReference type="InterPro" id="IPR011990">
    <property type="entry name" value="TPR-like_helical_dom_sf"/>
</dbReference>
<protein>
    <recommendedName>
        <fullName evidence="5">Pentatricopeptide repeat-containing protein</fullName>
    </recommendedName>
</protein>
<sequence length="811" mass="90538">MASIQEGIGRQVAESATNVFADLIYMRAAACKACDRRAFLRENIVNLLEQNRLGDVIEVPDAFNWKQVIITNDFWLCLLQKCTTEKDLKAGRHVHLLMVSYGLGSISYFCDHLIRFYGACGSLTEATCAFHQAPRPTMYTWNAIISVHVNHGKDEKALDLYRKMQHQGIKPGRVTYLNCLKACGGIENIQAGQLLHNQMVAELEQIDNFLGSALVGMYSKCKNLKDAQNVFNGFQECNVVLWGAMIAGYVQSDETTHALELLERMQQQNMEPDGHIFSSLLKSCSTTGGFLQGMILHDKVIKRGLDSDVVLQNTLVDMYSKCGFLEEAQRVFDRLSSKNVISWGALIFGFVEQGRGLLALNLFHDVKQEQKVKPSKAIYSCTLKACGLVNSVDQGMLIHKQILLHDLQDDIIVGNALVDMYIKCSKLDDAYRVFELLPHKDVVSWGTIISGYVQVNDGITALALVRKMQEHNIVPDEVLMACSLRACMIERSLYLGMSLHHQIIEDYPIVSEKVSNAIVTMYINCALLYDAQVVFDSIKNKSLVLWSIMIDGYNQHDESFLALHLFMKLQQTDVKPDKFIYSCCLKACRSVGALGHGRWIHYEVIRAGLEDDAVICGALVDMYTFCESLEEAQSVFASVPSQNEVAWGAIIAGYAQSGKYVQVQNFLQHMQEKGLKPNDVVMTSVLAACSHAGLLKEGFSHFGFSQEQERRGLGPFMYSCMVDLLGRAGCFNQACDLIETMPMVPSTYSWAALLTGSRTYSNSGYGKACFDEFVEFNPIEASSYVMMSDIVAFNWSVDEACKVKSEVSEAS</sequence>
<dbReference type="GO" id="GO:0003723">
    <property type="term" value="F:RNA binding"/>
    <property type="evidence" value="ECO:0007669"/>
    <property type="project" value="InterPro"/>
</dbReference>